<dbReference type="InterPro" id="IPR050763">
    <property type="entry name" value="ABC_transporter_ATP-binding"/>
</dbReference>
<dbReference type="Gene3D" id="3.40.50.300">
    <property type="entry name" value="P-loop containing nucleotide triphosphate hydrolases"/>
    <property type="match status" value="1"/>
</dbReference>
<dbReference type="Pfam" id="PF00005">
    <property type="entry name" value="ABC_tran"/>
    <property type="match status" value="1"/>
</dbReference>
<evidence type="ECO:0000256" key="1">
    <source>
        <dbReference type="ARBA" id="ARBA00005417"/>
    </source>
</evidence>
<dbReference type="PROSITE" id="PS50893">
    <property type="entry name" value="ABC_TRANSPORTER_2"/>
    <property type="match status" value="1"/>
</dbReference>
<evidence type="ECO:0000256" key="4">
    <source>
        <dbReference type="ARBA" id="ARBA00022840"/>
    </source>
</evidence>
<evidence type="ECO:0000256" key="2">
    <source>
        <dbReference type="ARBA" id="ARBA00022448"/>
    </source>
</evidence>
<reference evidence="7" key="1">
    <citation type="journal article" date="2019" name="Int. J. Syst. Evol. Microbiol.">
        <title>The Global Catalogue of Microorganisms (GCM) 10K type strain sequencing project: providing services to taxonomists for standard genome sequencing and annotation.</title>
        <authorList>
            <consortium name="The Broad Institute Genomics Platform"/>
            <consortium name="The Broad Institute Genome Sequencing Center for Infectious Disease"/>
            <person name="Wu L."/>
            <person name="Ma J."/>
        </authorList>
    </citation>
    <scope>NUCLEOTIDE SEQUENCE [LARGE SCALE GENOMIC DNA]</scope>
    <source>
        <strain evidence="7">JCM 14370</strain>
    </source>
</reference>
<comment type="similarity">
    <text evidence="1">Belongs to the ABC transporter superfamily.</text>
</comment>
<dbReference type="InterPro" id="IPR003439">
    <property type="entry name" value="ABC_transporter-like_ATP-bd"/>
</dbReference>
<dbReference type="GO" id="GO:0005524">
    <property type="term" value="F:ATP binding"/>
    <property type="evidence" value="ECO:0007669"/>
    <property type="project" value="UniProtKB-KW"/>
</dbReference>
<accession>A0ABQ2DDZ1</accession>
<dbReference type="PANTHER" id="PTHR42711">
    <property type="entry name" value="ABC TRANSPORTER ATP-BINDING PROTEIN"/>
    <property type="match status" value="1"/>
</dbReference>
<dbReference type="InterPro" id="IPR003593">
    <property type="entry name" value="AAA+_ATPase"/>
</dbReference>
<dbReference type="SUPFAM" id="SSF52540">
    <property type="entry name" value="P-loop containing nucleoside triphosphate hydrolases"/>
    <property type="match status" value="1"/>
</dbReference>
<comment type="caution">
    <text evidence="6">The sequence shown here is derived from an EMBL/GenBank/DDBJ whole genome shotgun (WGS) entry which is preliminary data.</text>
</comment>
<dbReference type="PANTHER" id="PTHR42711:SF5">
    <property type="entry name" value="ABC TRANSPORTER ATP-BINDING PROTEIN NATA"/>
    <property type="match status" value="1"/>
</dbReference>
<dbReference type="Proteomes" id="UP000632222">
    <property type="component" value="Unassembled WGS sequence"/>
</dbReference>
<evidence type="ECO:0000256" key="3">
    <source>
        <dbReference type="ARBA" id="ARBA00022741"/>
    </source>
</evidence>
<evidence type="ECO:0000313" key="6">
    <source>
        <dbReference type="EMBL" id="GGJ54934.1"/>
    </source>
</evidence>
<dbReference type="RefSeq" id="WP_189007744.1">
    <property type="nucleotide sequence ID" value="NZ_BMOD01000031.1"/>
</dbReference>
<keyword evidence="7" id="KW-1185">Reference proteome</keyword>
<name>A0ABQ2DDZ1_9DEIO</name>
<proteinExistence type="inferred from homology"/>
<dbReference type="EMBL" id="BMOD01000031">
    <property type="protein sequence ID" value="GGJ54934.1"/>
    <property type="molecule type" value="Genomic_DNA"/>
</dbReference>
<evidence type="ECO:0000313" key="7">
    <source>
        <dbReference type="Proteomes" id="UP000632222"/>
    </source>
</evidence>
<keyword evidence="3" id="KW-0547">Nucleotide-binding</keyword>
<keyword evidence="4 6" id="KW-0067">ATP-binding</keyword>
<dbReference type="SMART" id="SM00382">
    <property type="entry name" value="AAA"/>
    <property type="match status" value="1"/>
</dbReference>
<protein>
    <submittedName>
        <fullName evidence="6">Sodium ABC transporter ATP-binding protein</fullName>
    </submittedName>
</protein>
<sequence length="250" mass="28365">MLNIQNLTHRYGNHTVFENLNLTIPPGGIYGLLGNNGAGKTTLLRMICTTLQPQQGGITFRGDSIFQQPVLHRNRIGVVNGGMNLYDQSSAKAFLHFFGHLHGLKRQQIDRRIDELDEVLHFRDFLLQPAEQLSTGMRQKIIIARAILHEPEVLILDEASSGLDILTRKTLFDFVAYYRSAKRTILYSTHIMEEIERLCDTICILDQGQVVSETTRNRLLLKGQSMEEHYFESIQMPSQALRLSRTGASA</sequence>
<keyword evidence="2" id="KW-0813">Transport</keyword>
<feature type="domain" description="ABC transporter" evidence="5">
    <location>
        <begin position="2"/>
        <end position="232"/>
    </location>
</feature>
<dbReference type="InterPro" id="IPR027417">
    <property type="entry name" value="P-loop_NTPase"/>
</dbReference>
<organism evidence="6 7">
    <name type="scientific">Deinococcus roseus</name>
    <dbReference type="NCBI Taxonomy" id="392414"/>
    <lineage>
        <taxon>Bacteria</taxon>
        <taxon>Thermotogati</taxon>
        <taxon>Deinococcota</taxon>
        <taxon>Deinococci</taxon>
        <taxon>Deinococcales</taxon>
        <taxon>Deinococcaceae</taxon>
        <taxon>Deinococcus</taxon>
    </lineage>
</organism>
<gene>
    <name evidence="6" type="primary">natA</name>
    <name evidence="6" type="ORF">GCM10008938_46260</name>
</gene>
<evidence type="ECO:0000259" key="5">
    <source>
        <dbReference type="PROSITE" id="PS50893"/>
    </source>
</evidence>